<feature type="chain" id="PRO_5014992771" evidence="1">
    <location>
        <begin position="23"/>
        <end position="80"/>
    </location>
</feature>
<reference evidence="2" key="1">
    <citation type="submission" date="2018-01" db="EMBL/GenBank/DDBJ databases">
        <title>An insight into the sialome of Amazonian anophelines.</title>
        <authorList>
            <person name="Ribeiro J.M."/>
            <person name="Scarpassa V."/>
            <person name="Calvo E."/>
        </authorList>
    </citation>
    <scope>NUCLEOTIDE SEQUENCE</scope>
    <source>
        <tissue evidence="2">Salivary glands</tissue>
    </source>
</reference>
<name>A0A2M4CBN6_9DIPT</name>
<accession>A0A2M4CBN6</accession>
<dbReference type="EMBL" id="GGFJ01013583">
    <property type="protein sequence ID" value="MBW62724.1"/>
    <property type="molecule type" value="Transcribed_RNA"/>
</dbReference>
<dbReference type="AlphaFoldDB" id="A0A2M4CBN6"/>
<evidence type="ECO:0000256" key="1">
    <source>
        <dbReference type="SAM" id="SignalP"/>
    </source>
</evidence>
<evidence type="ECO:0000313" key="2">
    <source>
        <dbReference type="EMBL" id="MBW62724.1"/>
    </source>
</evidence>
<feature type="signal peptide" evidence="1">
    <location>
        <begin position="1"/>
        <end position="22"/>
    </location>
</feature>
<protein>
    <submittedName>
        <fullName evidence="2">Putative secreted protein</fullName>
    </submittedName>
</protein>
<keyword evidence="1" id="KW-0732">Signal</keyword>
<organism evidence="2">
    <name type="scientific">Anopheles marajoara</name>
    <dbReference type="NCBI Taxonomy" id="58244"/>
    <lineage>
        <taxon>Eukaryota</taxon>
        <taxon>Metazoa</taxon>
        <taxon>Ecdysozoa</taxon>
        <taxon>Arthropoda</taxon>
        <taxon>Hexapoda</taxon>
        <taxon>Insecta</taxon>
        <taxon>Pterygota</taxon>
        <taxon>Neoptera</taxon>
        <taxon>Endopterygota</taxon>
        <taxon>Diptera</taxon>
        <taxon>Nematocera</taxon>
        <taxon>Culicoidea</taxon>
        <taxon>Culicidae</taxon>
        <taxon>Anophelinae</taxon>
        <taxon>Anopheles</taxon>
    </lineage>
</organism>
<proteinExistence type="predicted"/>
<sequence>MKEFPCWPPFAFAFLLPELCSGEGPGAGSRKGGSAKDAPRRFIFISLSFQLVAELQHGGNTAVDWSMSMFQFRSCGPGEG</sequence>